<dbReference type="STRING" id="198092.SAMN02745194_04719"/>
<dbReference type="InterPro" id="IPR036163">
    <property type="entry name" value="HMA_dom_sf"/>
</dbReference>
<dbReference type="Pfam" id="PF00403">
    <property type="entry name" value="HMA"/>
    <property type="match status" value="1"/>
</dbReference>
<keyword evidence="1" id="KW-0479">Metal-binding</keyword>
<evidence type="ECO:0000313" key="3">
    <source>
        <dbReference type="EMBL" id="SHK33353.1"/>
    </source>
</evidence>
<dbReference type="PROSITE" id="PS01047">
    <property type="entry name" value="HMA_1"/>
    <property type="match status" value="1"/>
</dbReference>
<dbReference type="OrthoDB" id="9801832at2"/>
<dbReference type="EMBL" id="FQZF01000044">
    <property type="protein sequence ID" value="SHK33353.1"/>
    <property type="molecule type" value="Genomic_DNA"/>
</dbReference>
<dbReference type="Proteomes" id="UP000184387">
    <property type="component" value="Unassembled WGS sequence"/>
</dbReference>
<dbReference type="InterPro" id="IPR017969">
    <property type="entry name" value="Heavy-metal-associated_CS"/>
</dbReference>
<gene>
    <name evidence="3" type="ORF">SAMN02745194_04719</name>
</gene>
<dbReference type="RefSeq" id="WP_083755532.1">
    <property type="nucleotide sequence ID" value="NZ_FQZF01000044.1"/>
</dbReference>
<evidence type="ECO:0000259" key="2">
    <source>
        <dbReference type="PROSITE" id="PS50846"/>
    </source>
</evidence>
<dbReference type="CDD" id="cd00371">
    <property type="entry name" value="HMA"/>
    <property type="match status" value="1"/>
</dbReference>
<name>A0A1M6RLL3_9PROT</name>
<sequence length="68" mass="7069">MMRFTIENMNCGGCAKGVTATVKAADPSAEIEVQLDRKEITVSGGRTDSDALRGALQAAGWKAETAPA</sequence>
<keyword evidence="4" id="KW-1185">Reference proteome</keyword>
<dbReference type="AlphaFoldDB" id="A0A1M6RLL3"/>
<evidence type="ECO:0000256" key="1">
    <source>
        <dbReference type="ARBA" id="ARBA00022723"/>
    </source>
</evidence>
<evidence type="ECO:0000313" key="4">
    <source>
        <dbReference type="Proteomes" id="UP000184387"/>
    </source>
</evidence>
<organism evidence="3 4">
    <name type="scientific">Muricoccus roseus</name>
    <dbReference type="NCBI Taxonomy" id="198092"/>
    <lineage>
        <taxon>Bacteria</taxon>
        <taxon>Pseudomonadati</taxon>
        <taxon>Pseudomonadota</taxon>
        <taxon>Alphaproteobacteria</taxon>
        <taxon>Acetobacterales</taxon>
        <taxon>Roseomonadaceae</taxon>
        <taxon>Muricoccus</taxon>
    </lineage>
</organism>
<protein>
    <submittedName>
        <fullName evidence="3">Copper chaperone</fullName>
    </submittedName>
</protein>
<dbReference type="GO" id="GO:0046872">
    <property type="term" value="F:metal ion binding"/>
    <property type="evidence" value="ECO:0007669"/>
    <property type="project" value="UniProtKB-KW"/>
</dbReference>
<dbReference type="InterPro" id="IPR006121">
    <property type="entry name" value="HMA_dom"/>
</dbReference>
<proteinExistence type="predicted"/>
<feature type="domain" description="HMA" evidence="2">
    <location>
        <begin position="1"/>
        <end position="64"/>
    </location>
</feature>
<dbReference type="SUPFAM" id="SSF55008">
    <property type="entry name" value="HMA, heavy metal-associated domain"/>
    <property type="match status" value="1"/>
</dbReference>
<dbReference type="Gene3D" id="3.30.70.100">
    <property type="match status" value="1"/>
</dbReference>
<dbReference type="PROSITE" id="PS50846">
    <property type="entry name" value="HMA_2"/>
    <property type="match status" value="1"/>
</dbReference>
<reference evidence="3 4" key="1">
    <citation type="submission" date="2016-11" db="EMBL/GenBank/DDBJ databases">
        <authorList>
            <person name="Jaros S."/>
            <person name="Januszkiewicz K."/>
            <person name="Wedrychowicz H."/>
        </authorList>
    </citation>
    <scope>NUCLEOTIDE SEQUENCE [LARGE SCALE GENOMIC DNA]</scope>
    <source>
        <strain evidence="3 4">DSM 14916</strain>
    </source>
</reference>
<accession>A0A1M6RLL3</accession>